<dbReference type="RefSeq" id="WP_087299862.1">
    <property type="nucleotide sequence ID" value="NZ_NFKP01000003.1"/>
</dbReference>
<name>A0A1Y4N617_9FIRM</name>
<dbReference type="EMBL" id="NFKP01000003">
    <property type="protein sequence ID" value="OUP70674.1"/>
    <property type="molecule type" value="Genomic_DNA"/>
</dbReference>
<protein>
    <recommendedName>
        <fullName evidence="1">NERD domain-containing protein</fullName>
    </recommendedName>
</protein>
<comment type="caution">
    <text evidence="2">The sequence shown here is derived from an EMBL/GenBank/DDBJ whole genome shotgun (WGS) entry which is preliminary data.</text>
</comment>
<dbReference type="PROSITE" id="PS50965">
    <property type="entry name" value="NERD"/>
    <property type="match status" value="1"/>
</dbReference>
<dbReference type="InterPro" id="IPR011528">
    <property type="entry name" value="NERD"/>
</dbReference>
<organism evidence="2 3">
    <name type="scientific">Anaerotruncus colihominis</name>
    <dbReference type="NCBI Taxonomy" id="169435"/>
    <lineage>
        <taxon>Bacteria</taxon>
        <taxon>Bacillati</taxon>
        <taxon>Bacillota</taxon>
        <taxon>Clostridia</taxon>
        <taxon>Eubacteriales</taxon>
        <taxon>Oscillospiraceae</taxon>
        <taxon>Anaerotruncus</taxon>
    </lineage>
</organism>
<evidence type="ECO:0000313" key="3">
    <source>
        <dbReference type="Proteomes" id="UP000196386"/>
    </source>
</evidence>
<accession>A0A1Y4N617</accession>
<gene>
    <name evidence="2" type="ORF">B5F11_04315</name>
</gene>
<evidence type="ECO:0000313" key="2">
    <source>
        <dbReference type="EMBL" id="OUP70674.1"/>
    </source>
</evidence>
<evidence type="ECO:0000259" key="1">
    <source>
        <dbReference type="PROSITE" id="PS50965"/>
    </source>
</evidence>
<reference evidence="3" key="1">
    <citation type="submission" date="2017-04" db="EMBL/GenBank/DDBJ databases">
        <title>Function of individual gut microbiota members based on whole genome sequencing of pure cultures obtained from chicken caecum.</title>
        <authorList>
            <person name="Medvecky M."/>
            <person name="Cejkova D."/>
            <person name="Polansky O."/>
            <person name="Karasova D."/>
            <person name="Kubasova T."/>
            <person name="Cizek A."/>
            <person name="Rychlik I."/>
        </authorList>
    </citation>
    <scope>NUCLEOTIDE SEQUENCE [LARGE SCALE GENOMIC DNA]</scope>
    <source>
        <strain evidence="3">An175</strain>
    </source>
</reference>
<dbReference type="Pfam" id="PF08378">
    <property type="entry name" value="NERD"/>
    <property type="match status" value="1"/>
</dbReference>
<dbReference type="AlphaFoldDB" id="A0A1Y4N617"/>
<sequence length="205" mass="23386">MVTPFMSSIWELFWGVKCYDRGDAMALPGYLTQLKSMSNVKGRVGEIVCGMELESLTKLIPCRFFGNVSALTRSGTHETQIDFVLLSLKGLFAIEVKNWYCEKLFVGNEADLWWQADYYGKRTFVKNPIIQNKWHTSRLSKLTGLNFESLILFSNSTTFVDNNIGNVMYISNLAGYITSLPDKLTEKEMIEASHKVYELKMEGKC</sequence>
<proteinExistence type="predicted"/>
<dbReference type="Proteomes" id="UP000196386">
    <property type="component" value="Unassembled WGS sequence"/>
</dbReference>
<feature type="domain" description="NERD" evidence="1">
    <location>
        <begin position="41"/>
        <end position="162"/>
    </location>
</feature>